<evidence type="ECO:0000313" key="12">
    <source>
        <dbReference type="Proteomes" id="UP000281474"/>
    </source>
</evidence>
<organism evidence="11 12">
    <name type="scientific">Parashewanella curva</name>
    <dbReference type="NCBI Taxonomy" id="2338552"/>
    <lineage>
        <taxon>Bacteria</taxon>
        <taxon>Pseudomonadati</taxon>
        <taxon>Pseudomonadota</taxon>
        <taxon>Gammaproteobacteria</taxon>
        <taxon>Alteromonadales</taxon>
        <taxon>Shewanellaceae</taxon>
        <taxon>Parashewanella</taxon>
    </lineage>
</organism>
<dbReference type="Gene3D" id="1.20.120.330">
    <property type="entry name" value="Nucleotidyltransferases domain 2"/>
    <property type="match status" value="1"/>
</dbReference>
<dbReference type="InterPro" id="IPR043519">
    <property type="entry name" value="NT_sf"/>
</dbReference>
<comment type="catalytic activity">
    <reaction evidence="8">
        <text>[protein-PII]-uridylyl-L-tyrosine + H2O = [protein-PII]-L-tyrosine + UMP + H(+)</text>
        <dbReference type="Rhea" id="RHEA:48600"/>
        <dbReference type="Rhea" id="RHEA-COMP:12147"/>
        <dbReference type="Rhea" id="RHEA-COMP:12148"/>
        <dbReference type="ChEBI" id="CHEBI:15377"/>
        <dbReference type="ChEBI" id="CHEBI:15378"/>
        <dbReference type="ChEBI" id="CHEBI:46858"/>
        <dbReference type="ChEBI" id="CHEBI:57865"/>
        <dbReference type="ChEBI" id="CHEBI:90602"/>
    </reaction>
</comment>
<comment type="catalytic activity">
    <reaction evidence="7">
        <text>guanosine 3',5'-bis(diphosphate) + H2O = GDP + diphosphate + H(+)</text>
        <dbReference type="Rhea" id="RHEA:14253"/>
        <dbReference type="ChEBI" id="CHEBI:15377"/>
        <dbReference type="ChEBI" id="CHEBI:15378"/>
        <dbReference type="ChEBI" id="CHEBI:33019"/>
        <dbReference type="ChEBI" id="CHEBI:58189"/>
        <dbReference type="ChEBI" id="CHEBI:77828"/>
        <dbReference type="EC" id="3.1.7.2"/>
    </reaction>
</comment>
<comment type="domain">
    <text evidence="8">Has four distinct domains: an N-terminal nucleotidyltransferase (NT) domain responsible for UTase activity, a central HD domain that encodes UR activity, and two C-terminal ACT domains that seem to have a role in glutamine sensing.</text>
</comment>
<dbReference type="AlphaFoldDB" id="A0A3L8PWU0"/>
<dbReference type="Proteomes" id="UP000281474">
    <property type="component" value="Unassembled WGS sequence"/>
</dbReference>
<accession>A0A3L8PWU0</accession>
<dbReference type="InterPro" id="IPR010043">
    <property type="entry name" value="UTase/UR"/>
</dbReference>
<protein>
    <recommendedName>
        <fullName evidence="8">Bifunctional uridylyltransferase/uridylyl-removing enzyme</fullName>
        <shortName evidence="8">UTase/UR</shortName>
    </recommendedName>
    <alternativeName>
        <fullName evidence="8">Bifunctional [protein-PII] modification enzyme</fullName>
    </alternativeName>
    <alternativeName>
        <fullName evidence="8">Bifunctional nitrogen sensor protein</fullName>
    </alternativeName>
    <domain>
        <recommendedName>
            <fullName evidence="8">[Protein-PII] uridylyltransferase</fullName>
            <shortName evidence="8">PII uridylyltransferase</shortName>
            <shortName evidence="8">UTase</shortName>
            <ecNumber evidence="8">2.7.7.59</ecNumber>
        </recommendedName>
    </domain>
    <domain>
        <recommendedName>
            <fullName evidence="8">[Protein-PII]-UMP uridylyl-removing enzyme</fullName>
            <shortName evidence="8">UR</shortName>
            <ecNumber evidence="8">3.1.4.-</ecNumber>
        </recommendedName>
    </domain>
</protein>
<dbReference type="GO" id="GO:0006808">
    <property type="term" value="P:regulation of nitrogen utilization"/>
    <property type="evidence" value="ECO:0007669"/>
    <property type="project" value="UniProtKB-UniRule"/>
</dbReference>
<comment type="activity regulation">
    <text evidence="8">Uridylyltransferase (UTase) activity is inhibited by glutamine, while glutamine activates uridylyl-removing (UR) activity.</text>
</comment>
<feature type="domain" description="ACT" evidence="9">
    <location>
        <begin position="785"/>
        <end position="857"/>
    </location>
</feature>
<evidence type="ECO:0000259" key="9">
    <source>
        <dbReference type="PROSITE" id="PS51671"/>
    </source>
</evidence>
<dbReference type="CDD" id="cd00077">
    <property type="entry name" value="HDc"/>
    <property type="match status" value="1"/>
</dbReference>
<dbReference type="Gene3D" id="3.30.460.10">
    <property type="entry name" value="Beta Polymerase, domain 2"/>
    <property type="match status" value="1"/>
</dbReference>
<dbReference type="PIRSF" id="PIRSF006288">
    <property type="entry name" value="PII_uridyltransf"/>
    <property type="match status" value="1"/>
</dbReference>
<dbReference type="OrthoDB" id="9758038at2"/>
<evidence type="ECO:0000256" key="2">
    <source>
        <dbReference type="ARBA" id="ARBA00022695"/>
    </source>
</evidence>
<feature type="region of interest" description="Uridylyltransferase" evidence="8">
    <location>
        <begin position="1"/>
        <end position="319"/>
    </location>
</feature>
<dbReference type="InterPro" id="IPR045865">
    <property type="entry name" value="ACT-like_dom_sf"/>
</dbReference>
<dbReference type="GO" id="GO:0008893">
    <property type="term" value="F:guanosine-3',5'-bis(diphosphate) 3'-diphosphatase activity"/>
    <property type="evidence" value="ECO:0007669"/>
    <property type="project" value="UniProtKB-EC"/>
</dbReference>
<evidence type="ECO:0000256" key="5">
    <source>
        <dbReference type="ARBA" id="ARBA00022842"/>
    </source>
</evidence>
<comment type="catalytic activity">
    <reaction evidence="8">
        <text>[protein-PII]-L-tyrosine + UTP = [protein-PII]-uridylyl-L-tyrosine + diphosphate</text>
        <dbReference type="Rhea" id="RHEA:13673"/>
        <dbReference type="Rhea" id="RHEA-COMP:12147"/>
        <dbReference type="Rhea" id="RHEA-COMP:12148"/>
        <dbReference type="ChEBI" id="CHEBI:33019"/>
        <dbReference type="ChEBI" id="CHEBI:46398"/>
        <dbReference type="ChEBI" id="CHEBI:46858"/>
        <dbReference type="ChEBI" id="CHEBI:90602"/>
        <dbReference type="EC" id="2.7.7.59"/>
    </reaction>
</comment>
<feature type="domain" description="ACT" evidence="9">
    <location>
        <begin position="677"/>
        <end position="759"/>
    </location>
</feature>
<dbReference type="InterPro" id="IPR013546">
    <property type="entry name" value="PII_UdlTrfase/GS_AdlTrfase"/>
</dbReference>
<evidence type="ECO:0000256" key="7">
    <source>
        <dbReference type="ARBA" id="ARBA00047968"/>
    </source>
</evidence>
<dbReference type="PROSITE" id="PS51671">
    <property type="entry name" value="ACT"/>
    <property type="match status" value="2"/>
</dbReference>
<dbReference type="CDD" id="cd04899">
    <property type="entry name" value="ACT_ACR-UUR-like_2"/>
    <property type="match status" value="1"/>
</dbReference>
<dbReference type="InterPro" id="IPR002934">
    <property type="entry name" value="Polymerase_NTP_transf_dom"/>
</dbReference>
<dbReference type="SUPFAM" id="SSF81593">
    <property type="entry name" value="Nucleotidyltransferase substrate binding subunit/domain"/>
    <property type="match status" value="1"/>
</dbReference>
<dbReference type="Pfam" id="PF08335">
    <property type="entry name" value="GlnD_UR_UTase"/>
    <property type="match status" value="1"/>
</dbReference>
<feature type="domain" description="HD" evidence="10">
    <location>
        <begin position="436"/>
        <end position="558"/>
    </location>
</feature>
<keyword evidence="1 8" id="KW-0808">Transferase</keyword>
<dbReference type="NCBIfam" id="TIGR01693">
    <property type="entry name" value="UTase_glnD"/>
    <property type="match status" value="1"/>
</dbReference>
<dbReference type="Pfam" id="PF01966">
    <property type="entry name" value="HD"/>
    <property type="match status" value="1"/>
</dbReference>
<dbReference type="SUPFAM" id="SSF81301">
    <property type="entry name" value="Nucleotidyltransferase"/>
    <property type="match status" value="1"/>
</dbReference>
<comment type="similarity">
    <text evidence="8">Belongs to the GlnD family.</text>
</comment>
<dbReference type="InterPro" id="IPR006674">
    <property type="entry name" value="HD_domain"/>
</dbReference>
<evidence type="ECO:0000256" key="8">
    <source>
        <dbReference type="HAMAP-Rule" id="MF_00277"/>
    </source>
</evidence>
<name>A0A3L8PWU0_9GAMM</name>
<dbReference type="SMART" id="SM00471">
    <property type="entry name" value="HDc"/>
    <property type="match status" value="1"/>
</dbReference>
<keyword evidence="5 8" id="KW-0460">Magnesium</keyword>
<comment type="caution">
    <text evidence="11">The sequence shown here is derived from an EMBL/GenBank/DDBJ whole genome shotgun (WGS) entry which is preliminary data.</text>
</comment>
<evidence type="ECO:0000256" key="6">
    <source>
        <dbReference type="ARBA" id="ARBA00023268"/>
    </source>
</evidence>
<gene>
    <name evidence="8 11" type="primary">glnD</name>
    <name evidence="11" type="ORF">D5018_10085</name>
</gene>
<keyword evidence="12" id="KW-1185">Reference proteome</keyword>
<dbReference type="SUPFAM" id="SSF109604">
    <property type="entry name" value="HD-domain/PDEase-like"/>
    <property type="match status" value="1"/>
</dbReference>
<dbReference type="CDD" id="cd05401">
    <property type="entry name" value="NT_GlnE_GlnD_like"/>
    <property type="match status" value="1"/>
</dbReference>
<dbReference type="PROSITE" id="PS51831">
    <property type="entry name" value="HD"/>
    <property type="match status" value="1"/>
</dbReference>
<comment type="function">
    <text evidence="8">Modifies, by uridylylation and deuridylylation, the PII regulatory proteins (GlnB and homologs), in response to the nitrogen status of the cell that GlnD senses through the glutamine level. Under low glutamine levels, catalyzes the conversion of the PII proteins and UTP to PII-UMP and PPi, while under higher glutamine levels, GlnD hydrolyzes PII-UMP to PII and UMP (deuridylylation). Thus, controls uridylylation state and activity of the PII proteins, and plays an important role in the regulation of nitrogen metabolism.</text>
</comment>
<keyword evidence="2 8" id="KW-0548">Nucleotidyltransferase</keyword>
<dbReference type="Pfam" id="PF01909">
    <property type="entry name" value="NTP_transf_2"/>
    <property type="match status" value="1"/>
</dbReference>
<sequence>MNKTIVELKQSLIDHNQSLLSQFEQQLPIEDLVQQRCQQIDRVLKQVWNDKKLQKENIALVAVGGYGRATLHPQSDIDLLFLVAEAPNKAQFNAISDVLTLMWDIGLEIGHSVRTVEESTELGRGDVTIATSLLEARLICGEAVLFYQLQQAIHQDDFWPEHQFYQAKYQEQKDRHDKNNAFDLEPNLKSCPGGLRDIQNITWVAMRHFKASSTEELVARGFLEPDELSELLECRDYLWQLRFALHMLTGRDENRLLFDYQKDVAEMMGFKNNENQLAVEQMMKRFYCSVRRVMELNELLLQLFYQATLGHASKLPIKRINDDYQRRGSYIDALPHVDLHVPQNIMLMLVTALNYPSIKGIYATTSRRMREGLNALNRPLVDFVECRQLFVAILKHERGIAALSFMHKHGVLSSYLPEWQQIEGQMQFDLFHAYTVDEHTHRLLKNINRFFLAEHEEELSLASKISRHLPKRGLLVLAAIFHDIGKGRGGDHSKLGAVDALAFCKHHNMNDHDGRLVSWLVENHLLMSMIAQRRDISDPDVILDFAEKVRDNNRLNYLYCLTVADIRATNDNLWNGWKDSLLKELYFATQRMLSRGQEQTTDIRARVREHQAKAKKSLIENNFDSAQADEFWQSMPADYFLRHTPEQVVWHTQSIIQHDSEDPLVLVSKKATRGGTEVFVHCLNRPKLFATVMAVLDNKNLTVHDASILTTKSNYAMDTFIILEQNGKTVSGASRIQSIQKALVKSIKASDDKLPNFKKLSRKMRPFQVDTQVSFLPSKRNATTMMELVALDAPGLLAKVGEIFYQCNITLVGAKITTIGERAEDFFRIQTHDGKALDDDQKQLLKETLVSRLNSKS</sequence>
<dbReference type="HAMAP" id="MF_00277">
    <property type="entry name" value="PII_uridylyl_transf"/>
    <property type="match status" value="1"/>
</dbReference>
<comment type="cofactor">
    <cofactor evidence="8">
        <name>Mg(2+)</name>
        <dbReference type="ChEBI" id="CHEBI:18420"/>
    </cofactor>
</comment>
<keyword evidence="3" id="KW-0677">Repeat</keyword>
<dbReference type="SUPFAM" id="SSF55021">
    <property type="entry name" value="ACT-like"/>
    <property type="match status" value="2"/>
</dbReference>
<dbReference type="InterPro" id="IPR002912">
    <property type="entry name" value="ACT_dom"/>
</dbReference>
<dbReference type="CDD" id="cd04900">
    <property type="entry name" value="ACT_UUR-like_1"/>
    <property type="match status" value="1"/>
</dbReference>
<reference evidence="11 12" key="1">
    <citation type="submission" date="2018-09" db="EMBL/GenBank/DDBJ databases">
        <title>Phylogeny of the Shewanellaceae, and recommendation for two new genera, Pseudoshewanella and Parashewanella.</title>
        <authorList>
            <person name="Wang G."/>
        </authorList>
    </citation>
    <scope>NUCLEOTIDE SEQUENCE [LARGE SCALE GENOMIC DNA]</scope>
    <source>
        <strain evidence="11 12">C51</strain>
    </source>
</reference>
<dbReference type="PANTHER" id="PTHR47320">
    <property type="entry name" value="BIFUNCTIONAL URIDYLYLTRANSFERASE/URIDYLYL-REMOVING ENZYME"/>
    <property type="match status" value="1"/>
</dbReference>
<dbReference type="GO" id="GO:0008081">
    <property type="term" value="F:phosphoric diester hydrolase activity"/>
    <property type="evidence" value="ECO:0007669"/>
    <property type="project" value="UniProtKB-UniRule"/>
</dbReference>
<keyword evidence="6 8" id="KW-0511">Multifunctional enzyme</keyword>
<proteinExistence type="inferred from homology"/>
<dbReference type="PANTHER" id="PTHR47320:SF1">
    <property type="entry name" value="BIFUNCTIONAL URIDYLYLTRANSFERASE_URIDYLYL-REMOVING ENZYME"/>
    <property type="match status" value="1"/>
</dbReference>
<evidence type="ECO:0000256" key="3">
    <source>
        <dbReference type="ARBA" id="ARBA00022737"/>
    </source>
</evidence>
<dbReference type="EMBL" id="QZEI01000026">
    <property type="protein sequence ID" value="RLV59815.1"/>
    <property type="molecule type" value="Genomic_DNA"/>
</dbReference>
<evidence type="ECO:0000259" key="10">
    <source>
        <dbReference type="PROSITE" id="PS51831"/>
    </source>
</evidence>
<dbReference type="GO" id="GO:0008773">
    <property type="term" value="F:[protein-PII] uridylyltransferase activity"/>
    <property type="evidence" value="ECO:0007669"/>
    <property type="project" value="UniProtKB-UniRule"/>
</dbReference>
<comment type="caution">
    <text evidence="8">Lacks conserved residue(s) required for the propagation of feature annotation.</text>
</comment>
<evidence type="ECO:0000256" key="4">
    <source>
        <dbReference type="ARBA" id="ARBA00022801"/>
    </source>
</evidence>
<dbReference type="EC" id="2.7.7.59" evidence="8"/>
<dbReference type="InterPro" id="IPR003607">
    <property type="entry name" value="HD/PDEase_dom"/>
</dbReference>
<dbReference type="EC" id="3.1.4.-" evidence="8"/>
<dbReference type="RefSeq" id="WP_121838878.1">
    <property type="nucleotide sequence ID" value="NZ_ML014775.1"/>
</dbReference>
<evidence type="ECO:0000256" key="1">
    <source>
        <dbReference type="ARBA" id="ARBA00022679"/>
    </source>
</evidence>
<keyword evidence="4 8" id="KW-0378">Hydrolase</keyword>
<dbReference type="Gene3D" id="1.10.3090.10">
    <property type="entry name" value="cca-adding enzyme, domain 2"/>
    <property type="match status" value="1"/>
</dbReference>
<evidence type="ECO:0000313" key="11">
    <source>
        <dbReference type="EMBL" id="RLV59815.1"/>
    </source>
</evidence>